<evidence type="ECO:0008006" key="3">
    <source>
        <dbReference type="Google" id="ProtNLM"/>
    </source>
</evidence>
<dbReference type="Proteomes" id="UP000288805">
    <property type="component" value="Unassembled WGS sequence"/>
</dbReference>
<evidence type="ECO:0000313" key="2">
    <source>
        <dbReference type="Proteomes" id="UP000288805"/>
    </source>
</evidence>
<dbReference type="AlphaFoldDB" id="A0A438J0I5"/>
<reference evidence="1 2" key="1">
    <citation type="journal article" date="2018" name="PLoS Genet.">
        <title>Population sequencing reveals clonal diversity and ancestral inbreeding in the grapevine cultivar Chardonnay.</title>
        <authorList>
            <person name="Roach M.J."/>
            <person name="Johnson D.L."/>
            <person name="Bohlmann J."/>
            <person name="van Vuuren H.J."/>
            <person name="Jones S.J."/>
            <person name="Pretorius I.S."/>
            <person name="Schmidt S.A."/>
            <person name="Borneman A.R."/>
        </authorList>
    </citation>
    <scope>NUCLEOTIDE SEQUENCE [LARGE SCALE GENOMIC DNA]</scope>
    <source>
        <strain evidence="2">cv. Chardonnay</strain>
        <tissue evidence="1">Leaf</tissue>
    </source>
</reference>
<sequence>MEATNANDEYRVGCAQKRFAWMTYYVAIRIDQAKDLVTHFALFLDCDPTTFESAIKESTWRKTMDDEIKAIERNDT</sequence>
<accession>A0A438J0I5</accession>
<dbReference type="EMBL" id="QGNW01000070">
    <property type="protein sequence ID" value="RVX02478.1"/>
    <property type="molecule type" value="Genomic_DNA"/>
</dbReference>
<name>A0A438J0I5_VITVI</name>
<organism evidence="1 2">
    <name type="scientific">Vitis vinifera</name>
    <name type="common">Grape</name>
    <dbReference type="NCBI Taxonomy" id="29760"/>
    <lineage>
        <taxon>Eukaryota</taxon>
        <taxon>Viridiplantae</taxon>
        <taxon>Streptophyta</taxon>
        <taxon>Embryophyta</taxon>
        <taxon>Tracheophyta</taxon>
        <taxon>Spermatophyta</taxon>
        <taxon>Magnoliopsida</taxon>
        <taxon>eudicotyledons</taxon>
        <taxon>Gunneridae</taxon>
        <taxon>Pentapetalae</taxon>
        <taxon>rosids</taxon>
        <taxon>Vitales</taxon>
        <taxon>Vitaceae</taxon>
        <taxon>Viteae</taxon>
        <taxon>Vitis</taxon>
    </lineage>
</organism>
<evidence type="ECO:0000313" key="1">
    <source>
        <dbReference type="EMBL" id="RVX02478.1"/>
    </source>
</evidence>
<gene>
    <name evidence="1" type="ORF">CK203_031193</name>
</gene>
<protein>
    <recommendedName>
        <fullName evidence="3">Retrovirus-related Pol polyprotein from transposon TNT 1-94</fullName>
    </recommendedName>
</protein>
<comment type="caution">
    <text evidence="1">The sequence shown here is derived from an EMBL/GenBank/DDBJ whole genome shotgun (WGS) entry which is preliminary data.</text>
</comment>
<proteinExistence type="predicted"/>